<dbReference type="Pfam" id="PF00109">
    <property type="entry name" value="ketoacyl-synt"/>
    <property type="match status" value="1"/>
</dbReference>
<comment type="similarity">
    <text evidence="2 4">Belongs to the thiolase-like superfamily. Beta-ketoacyl-ACP synthases family.</text>
</comment>
<dbReference type="PANTHER" id="PTHR11712">
    <property type="entry name" value="POLYKETIDE SYNTHASE-RELATED"/>
    <property type="match status" value="1"/>
</dbReference>
<dbReference type="InterPro" id="IPR016039">
    <property type="entry name" value="Thiolase-like"/>
</dbReference>
<name>A0ABU8C5K4_9GAMM</name>
<dbReference type="NCBIfam" id="NF006618">
    <property type="entry name" value="PRK09185.1"/>
    <property type="match status" value="1"/>
</dbReference>
<keyword evidence="3 4" id="KW-0808">Transferase</keyword>
<protein>
    <submittedName>
        <fullName evidence="6">Beta-ketoacyl-ACP synthase</fullName>
        <ecNumber evidence="6">2.3.1.179</ecNumber>
    </submittedName>
</protein>
<dbReference type="InterPro" id="IPR018201">
    <property type="entry name" value="Ketoacyl_synth_AS"/>
</dbReference>
<dbReference type="SMART" id="SM00825">
    <property type="entry name" value="PKS_KS"/>
    <property type="match status" value="1"/>
</dbReference>
<evidence type="ECO:0000256" key="2">
    <source>
        <dbReference type="ARBA" id="ARBA00008467"/>
    </source>
</evidence>
<dbReference type="SUPFAM" id="SSF53901">
    <property type="entry name" value="Thiolase-like"/>
    <property type="match status" value="2"/>
</dbReference>
<organism evidence="6 7">
    <name type="scientific">Rheinheimera muenzenbergensis</name>
    <dbReference type="NCBI Taxonomy" id="1193628"/>
    <lineage>
        <taxon>Bacteria</taxon>
        <taxon>Pseudomonadati</taxon>
        <taxon>Pseudomonadota</taxon>
        <taxon>Gammaproteobacteria</taxon>
        <taxon>Chromatiales</taxon>
        <taxon>Chromatiaceae</taxon>
        <taxon>Rheinheimera</taxon>
    </lineage>
</organism>
<dbReference type="InterPro" id="IPR014030">
    <property type="entry name" value="Ketoacyl_synth_N"/>
</dbReference>
<dbReference type="PROSITE" id="PS52004">
    <property type="entry name" value="KS3_2"/>
    <property type="match status" value="1"/>
</dbReference>
<dbReference type="Proteomes" id="UP001375382">
    <property type="component" value="Unassembled WGS sequence"/>
</dbReference>
<evidence type="ECO:0000256" key="1">
    <source>
        <dbReference type="ARBA" id="ARBA00005194"/>
    </source>
</evidence>
<dbReference type="InterPro" id="IPR000794">
    <property type="entry name" value="Beta-ketoacyl_synthase"/>
</dbReference>
<dbReference type="RefSeq" id="WP_335735540.1">
    <property type="nucleotide sequence ID" value="NZ_JALAAR010000005.1"/>
</dbReference>
<dbReference type="PANTHER" id="PTHR11712:SF320">
    <property type="entry name" value="BETA-KETOACYL SYNTHASE"/>
    <property type="match status" value="1"/>
</dbReference>
<evidence type="ECO:0000256" key="4">
    <source>
        <dbReference type="RuleBase" id="RU003694"/>
    </source>
</evidence>
<keyword evidence="6" id="KW-0012">Acyltransferase</keyword>
<evidence type="ECO:0000313" key="7">
    <source>
        <dbReference type="Proteomes" id="UP001375382"/>
    </source>
</evidence>
<dbReference type="GO" id="GO:0004315">
    <property type="term" value="F:3-oxoacyl-[acyl-carrier-protein] synthase activity"/>
    <property type="evidence" value="ECO:0007669"/>
    <property type="project" value="UniProtKB-EC"/>
</dbReference>
<dbReference type="InterPro" id="IPR020841">
    <property type="entry name" value="PKS_Beta-ketoAc_synthase_dom"/>
</dbReference>
<proteinExistence type="inferred from homology"/>
<reference evidence="6 7" key="1">
    <citation type="journal article" date="2023" name="Ecotoxicol. Environ. Saf.">
        <title>Mercury remediation potential of mercury-resistant strain Rheinheimera metallidurans sp. nov. isolated from a municipal waste dumping site.</title>
        <authorList>
            <person name="Yadav V."/>
            <person name="Manjhi A."/>
            <person name="Vadakedath N."/>
        </authorList>
    </citation>
    <scope>NUCLEOTIDE SEQUENCE [LARGE SCALE GENOMIC DNA]</scope>
    <source>
        <strain evidence="6 7">E-49</strain>
    </source>
</reference>
<dbReference type="EC" id="2.3.1.179" evidence="6"/>
<evidence type="ECO:0000313" key="6">
    <source>
        <dbReference type="EMBL" id="MEH8017132.1"/>
    </source>
</evidence>
<comment type="pathway">
    <text evidence="1">Lipid metabolism; fatty acid biosynthesis.</text>
</comment>
<accession>A0ABU8C5K4</accession>
<keyword evidence="7" id="KW-1185">Reference proteome</keyword>
<gene>
    <name evidence="6" type="ORF">MN202_07810</name>
</gene>
<evidence type="ECO:0000259" key="5">
    <source>
        <dbReference type="PROSITE" id="PS52004"/>
    </source>
</evidence>
<evidence type="ECO:0000256" key="3">
    <source>
        <dbReference type="ARBA" id="ARBA00022679"/>
    </source>
</evidence>
<dbReference type="EMBL" id="JALAAR010000005">
    <property type="protein sequence ID" value="MEH8017132.1"/>
    <property type="molecule type" value="Genomic_DNA"/>
</dbReference>
<dbReference type="InterPro" id="IPR014031">
    <property type="entry name" value="Ketoacyl_synth_C"/>
</dbReference>
<dbReference type="Pfam" id="PF02801">
    <property type="entry name" value="Ketoacyl-synt_C"/>
    <property type="match status" value="1"/>
</dbReference>
<dbReference type="PROSITE" id="PS00606">
    <property type="entry name" value="KS3_1"/>
    <property type="match status" value="1"/>
</dbReference>
<sequence>MTTFSSLTALGLCCALGNSKSEVWHNTVAASRAGMQPRTDLLAAGQSVIVGEVRTALPDSSTWPAQYRSRNNQLAALAFNQIASEVAALRSQFGAERIGVIIGSSTSGIAEGEQALALQMQQQQFAAGFDYQMQEMVAPAEFISWLAGVSGPAYAISTACSSSARALLSAHSLLQAGLADAVIVGGVDSLCQLTLRGFSALEAVSAGLCQPFSANRDGINIGEAAALFVMQRGNSGIALLGGGASSDAHHMSAPQPQGLGAIAAINQACHSAGIKPQQLDYINLHGTATALNDSMESAAVATLGLQQVAASSSKGMTGHTLGAAGALEAALCWLMLSDYNPQHYLIPHCWDNAADPQLPQLKLVQQGQQQQVRYCLSSSFAFGGNNVAVILGTTA</sequence>
<dbReference type="Gene3D" id="3.40.47.10">
    <property type="match status" value="2"/>
</dbReference>
<feature type="domain" description="Ketosynthase family 3 (KS3)" evidence="5">
    <location>
        <begin position="1"/>
        <end position="393"/>
    </location>
</feature>
<comment type="caution">
    <text evidence="6">The sequence shown here is derived from an EMBL/GenBank/DDBJ whole genome shotgun (WGS) entry which is preliminary data.</text>
</comment>